<reference evidence="2" key="1">
    <citation type="submission" date="2014-09" db="EMBL/GenBank/DDBJ databases">
        <authorList>
            <person name="Magalhaes I.L.F."/>
            <person name="Oliveira U."/>
            <person name="Santos F.R."/>
            <person name="Vidigal T.H.D.A."/>
            <person name="Brescovit A.D."/>
            <person name="Santos A.J."/>
        </authorList>
    </citation>
    <scope>NUCLEOTIDE SEQUENCE</scope>
    <source>
        <tissue evidence="2">Shoot tissue taken approximately 20 cm above the soil surface</tissue>
    </source>
</reference>
<accession>A0A0A8Z9H5</accession>
<evidence type="ECO:0000256" key="1">
    <source>
        <dbReference type="SAM" id="MobiDB-lite"/>
    </source>
</evidence>
<feature type="region of interest" description="Disordered" evidence="1">
    <location>
        <begin position="1"/>
        <end position="27"/>
    </location>
</feature>
<proteinExistence type="predicted"/>
<name>A0A0A8Z9H5_ARUDO</name>
<protein>
    <submittedName>
        <fullName evidence="2">Uncharacterized protein</fullName>
    </submittedName>
</protein>
<feature type="compositionally biased region" description="Low complexity" evidence="1">
    <location>
        <begin position="1"/>
        <end position="18"/>
    </location>
</feature>
<sequence>MRRPSPTTTASASTSTSPLCRAPRRGRRIRMLASSRPTMGQWRPLLLDGILCHGCLHRSASCSRSAADARRRSPPVTSVLVWQRRGSRERAEDEGTWVGPNAVLDLCTRLASLSPHPFSPPRTLGS</sequence>
<organism evidence="2">
    <name type="scientific">Arundo donax</name>
    <name type="common">Giant reed</name>
    <name type="synonym">Donax arundinaceus</name>
    <dbReference type="NCBI Taxonomy" id="35708"/>
    <lineage>
        <taxon>Eukaryota</taxon>
        <taxon>Viridiplantae</taxon>
        <taxon>Streptophyta</taxon>
        <taxon>Embryophyta</taxon>
        <taxon>Tracheophyta</taxon>
        <taxon>Spermatophyta</taxon>
        <taxon>Magnoliopsida</taxon>
        <taxon>Liliopsida</taxon>
        <taxon>Poales</taxon>
        <taxon>Poaceae</taxon>
        <taxon>PACMAD clade</taxon>
        <taxon>Arundinoideae</taxon>
        <taxon>Arundineae</taxon>
        <taxon>Arundo</taxon>
    </lineage>
</organism>
<dbReference type="AlphaFoldDB" id="A0A0A8Z9H5"/>
<dbReference type="EMBL" id="GBRH01264510">
    <property type="protein sequence ID" value="JAD33385.1"/>
    <property type="molecule type" value="Transcribed_RNA"/>
</dbReference>
<evidence type="ECO:0000313" key="2">
    <source>
        <dbReference type="EMBL" id="JAD33385.1"/>
    </source>
</evidence>
<reference evidence="2" key="2">
    <citation type="journal article" date="2015" name="Data Brief">
        <title>Shoot transcriptome of the giant reed, Arundo donax.</title>
        <authorList>
            <person name="Barrero R.A."/>
            <person name="Guerrero F.D."/>
            <person name="Moolhuijzen P."/>
            <person name="Goolsby J.A."/>
            <person name="Tidwell J."/>
            <person name="Bellgard S.E."/>
            <person name="Bellgard M.I."/>
        </authorList>
    </citation>
    <scope>NUCLEOTIDE SEQUENCE</scope>
    <source>
        <tissue evidence="2">Shoot tissue taken approximately 20 cm above the soil surface</tissue>
    </source>
</reference>